<accession>A0ABV0WC82</accession>
<gene>
    <name evidence="1" type="ORF">XENORESO_001443</name>
</gene>
<reference evidence="1 2" key="1">
    <citation type="submission" date="2021-06" db="EMBL/GenBank/DDBJ databases">
        <authorList>
            <person name="Palmer J.M."/>
        </authorList>
    </citation>
    <scope>NUCLEOTIDE SEQUENCE [LARGE SCALE GENOMIC DNA]</scope>
    <source>
        <strain evidence="1 2">XR_2019</strain>
        <tissue evidence="1">Muscle</tissue>
    </source>
</reference>
<sequence length="181" mass="20637">MVFGIFGSERSCYSASLKVVGQHCISSKAVTSLKHPGHNKGTIRHFWAVPRLSSMSSLECRYVSDTPAPLINPCRRRRKLSVHPLFLENSALSGLAETARGHSQSSIFLSPTFIFLFLHLVSSFKCPSRRIISFHLPLVSGKTERQEGKWRRDLNHRFQTSEFPLEKRENKEKGKCQIEHM</sequence>
<organism evidence="1 2">
    <name type="scientific">Xenotaenia resolanae</name>
    <dbReference type="NCBI Taxonomy" id="208358"/>
    <lineage>
        <taxon>Eukaryota</taxon>
        <taxon>Metazoa</taxon>
        <taxon>Chordata</taxon>
        <taxon>Craniata</taxon>
        <taxon>Vertebrata</taxon>
        <taxon>Euteleostomi</taxon>
        <taxon>Actinopterygii</taxon>
        <taxon>Neopterygii</taxon>
        <taxon>Teleostei</taxon>
        <taxon>Neoteleostei</taxon>
        <taxon>Acanthomorphata</taxon>
        <taxon>Ovalentaria</taxon>
        <taxon>Atherinomorphae</taxon>
        <taxon>Cyprinodontiformes</taxon>
        <taxon>Goodeidae</taxon>
        <taxon>Xenotaenia</taxon>
    </lineage>
</organism>
<evidence type="ECO:0000313" key="1">
    <source>
        <dbReference type="EMBL" id="MEQ2267079.1"/>
    </source>
</evidence>
<proteinExistence type="predicted"/>
<dbReference type="EMBL" id="JAHRIM010041283">
    <property type="protein sequence ID" value="MEQ2267079.1"/>
    <property type="molecule type" value="Genomic_DNA"/>
</dbReference>
<name>A0ABV0WC82_9TELE</name>
<protein>
    <recommendedName>
        <fullName evidence="3">Transmembrane protein</fullName>
    </recommendedName>
</protein>
<evidence type="ECO:0008006" key="3">
    <source>
        <dbReference type="Google" id="ProtNLM"/>
    </source>
</evidence>
<dbReference type="Proteomes" id="UP001444071">
    <property type="component" value="Unassembled WGS sequence"/>
</dbReference>
<evidence type="ECO:0000313" key="2">
    <source>
        <dbReference type="Proteomes" id="UP001444071"/>
    </source>
</evidence>
<comment type="caution">
    <text evidence="1">The sequence shown here is derived from an EMBL/GenBank/DDBJ whole genome shotgun (WGS) entry which is preliminary data.</text>
</comment>
<keyword evidence="2" id="KW-1185">Reference proteome</keyword>